<evidence type="ECO:0000313" key="2">
    <source>
        <dbReference type="Proteomes" id="UP001311915"/>
    </source>
</evidence>
<sequence length="130" mass="14579">MAKDFIKQYGPPNRASKGCGLLKRKSIKVAKSTLGHYCLNEAQSRDKGKTIVTEAPNVPRLVSEARKSQTFTPLSEPISFIFEKLRSLEILQPKPREIPLNPFNPAKQCAFYSGMLGHTTDKCQCLKEKI</sequence>
<protein>
    <submittedName>
        <fullName evidence="1">Uncharacterized protein</fullName>
    </submittedName>
</protein>
<dbReference type="Proteomes" id="UP001311915">
    <property type="component" value="Unassembled WGS sequence"/>
</dbReference>
<accession>A0AAV9KXH0</accession>
<proteinExistence type="predicted"/>
<dbReference type="EMBL" id="JAWPEI010000008">
    <property type="protein sequence ID" value="KAK4717707.1"/>
    <property type="molecule type" value="Genomic_DNA"/>
</dbReference>
<gene>
    <name evidence="1" type="ORF">R3W88_016045</name>
</gene>
<keyword evidence="2" id="KW-1185">Reference proteome</keyword>
<comment type="caution">
    <text evidence="1">The sequence shown here is derived from an EMBL/GenBank/DDBJ whole genome shotgun (WGS) entry which is preliminary data.</text>
</comment>
<name>A0AAV9KXH0_9SOLN</name>
<organism evidence="1 2">
    <name type="scientific">Solanum pinnatisectum</name>
    <name type="common">tansyleaf nightshade</name>
    <dbReference type="NCBI Taxonomy" id="50273"/>
    <lineage>
        <taxon>Eukaryota</taxon>
        <taxon>Viridiplantae</taxon>
        <taxon>Streptophyta</taxon>
        <taxon>Embryophyta</taxon>
        <taxon>Tracheophyta</taxon>
        <taxon>Spermatophyta</taxon>
        <taxon>Magnoliopsida</taxon>
        <taxon>eudicotyledons</taxon>
        <taxon>Gunneridae</taxon>
        <taxon>Pentapetalae</taxon>
        <taxon>asterids</taxon>
        <taxon>lamiids</taxon>
        <taxon>Solanales</taxon>
        <taxon>Solanaceae</taxon>
        <taxon>Solanoideae</taxon>
        <taxon>Solaneae</taxon>
        <taxon>Solanum</taxon>
    </lineage>
</organism>
<dbReference type="AlphaFoldDB" id="A0AAV9KXH0"/>
<evidence type="ECO:0000313" key="1">
    <source>
        <dbReference type="EMBL" id="KAK4717707.1"/>
    </source>
</evidence>
<reference evidence="1 2" key="1">
    <citation type="submission" date="2023-10" db="EMBL/GenBank/DDBJ databases">
        <title>Genome-Wide Identification Analysis in wild type Solanum Pinnatisectum Reveals Some Genes Defensing Phytophthora Infestans.</title>
        <authorList>
            <person name="Sun C."/>
        </authorList>
    </citation>
    <scope>NUCLEOTIDE SEQUENCE [LARGE SCALE GENOMIC DNA]</scope>
    <source>
        <strain evidence="1">LQN</strain>
        <tissue evidence="1">Leaf</tissue>
    </source>
</reference>